<evidence type="ECO:0000256" key="1">
    <source>
        <dbReference type="SAM" id="MobiDB-lite"/>
    </source>
</evidence>
<proteinExistence type="predicted"/>
<dbReference type="PROSITE" id="PS00036">
    <property type="entry name" value="BZIP_BASIC"/>
    <property type="match status" value="1"/>
</dbReference>
<dbReference type="Proteomes" id="UP000051276">
    <property type="component" value="Unassembled WGS sequence"/>
</dbReference>
<dbReference type="InterPro" id="IPR004827">
    <property type="entry name" value="bZIP"/>
</dbReference>
<feature type="region of interest" description="Disordered" evidence="1">
    <location>
        <begin position="46"/>
        <end position="78"/>
    </location>
</feature>
<evidence type="ECO:0000259" key="2">
    <source>
        <dbReference type="PROSITE" id="PS00036"/>
    </source>
</evidence>
<dbReference type="GO" id="GO:0003700">
    <property type="term" value="F:DNA-binding transcription factor activity"/>
    <property type="evidence" value="ECO:0007669"/>
    <property type="project" value="InterPro"/>
</dbReference>
<name>A0A0T5YT14_9GAMM</name>
<organism evidence="3 6">
    <name type="scientific">endosymbiont of Ridgeia piscesae</name>
    <dbReference type="NCBI Taxonomy" id="54398"/>
    <lineage>
        <taxon>Bacteria</taxon>
        <taxon>Pseudomonadati</taxon>
        <taxon>Pseudomonadota</taxon>
        <taxon>Gammaproteobacteria</taxon>
        <taxon>sulfur-oxidizing symbionts</taxon>
    </lineage>
</organism>
<evidence type="ECO:0000313" key="6">
    <source>
        <dbReference type="Proteomes" id="UP000051634"/>
    </source>
</evidence>
<dbReference type="InterPro" id="IPR025392">
    <property type="entry name" value="DUF4124"/>
</dbReference>
<accession>A0A0T5YT14</accession>
<gene>
    <name evidence="3" type="ORF">Ga0074115_101130</name>
    <name evidence="4" type="ORF">Ga0076813_16448</name>
</gene>
<dbReference type="RefSeq" id="WP_232432834.1">
    <property type="nucleotide sequence ID" value="NZ_KQ556881.1"/>
</dbReference>
<reference evidence="5 6" key="1">
    <citation type="submission" date="2015-11" db="EMBL/GenBank/DDBJ databases">
        <title>The genome of Candidatus Endoriftia persephone in Ridgeia piscesae and population structure of the North Eastern Pacific vestimentiferan symbionts.</title>
        <authorList>
            <person name="Perez M."/>
            <person name="Juniper K.S."/>
        </authorList>
    </citation>
    <scope>NUCLEOTIDE SEQUENCE [LARGE SCALE GENOMIC DNA]</scope>
    <source>
        <strain evidence="4">Ind10</strain>
        <strain evidence="3">Ind11</strain>
    </source>
</reference>
<sequence>MTAAADESIYRCTMADGAVEFRQRPCQQGVQSETWVVEQTRGFEAPAQRPAAVKKRKLRRKKSNAGAAERARKRQQERCFRTEQKLQRVENRLRAGYRASQSARLHQRQGEYEDYLSRFCH</sequence>
<dbReference type="EMBL" id="LDXT01000095">
    <property type="protein sequence ID" value="KRT53795.1"/>
    <property type="molecule type" value="Genomic_DNA"/>
</dbReference>
<dbReference type="EMBL" id="LMXI01000050">
    <property type="protein sequence ID" value="KRT60004.1"/>
    <property type="molecule type" value="Genomic_DNA"/>
</dbReference>
<feature type="compositionally biased region" description="Basic residues" evidence="1">
    <location>
        <begin position="52"/>
        <end position="63"/>
    </location>
</feature>
<dbReference type="Pfam" id="PF13511">
    <property type="entry name" value="DUF4124"/>
    <property type="match status" value="1"/>
</dbReference>
<evidence type="ECO:0000313" key="5">
    <source>
        <dbReference type="Proteomes" id="UP000051276"/>
    </source>
</evidence>
<feature type="domain" description="BZIP" evidence="2">
    <location>
        <begin position="59"/>
        <end position="74"/>
    </location>
</feature>
<dbReference type="Proteomes" id="UP000051634">
    <property type="component" value="Unassembled WGS sequence"/>
</dbReference>
<evidence type="ECO:0000313" key="4">
    <source>
        <dbReference type="EMBL" id="KRT60004.1"/>
    </source>
</evidence>
<protein>
    <recommendedName>
        <fullName evidence="2">BZIP domain-containing protein</fullName>
    </recommendedName>
</protein>
<dbReference type="AlphaFoldDB" id="A0A0T5YT14"/>
<evidence type="ECO:0000313" key="3">
    <source>
        <dbReference type="EMBL" id="KRT53795.1"/>
    </source>
</evidence>
<comment type="caution">
    <text evidence="3">The sequence shown here is derived from an EMBL/GenBank/DDBJ whole genome shotgun (WGS) entry which is preliminary data.</text>
</comment>
<keyword evidence="6" id="KW-1185">Reference proteome</keyword>